<evidence type="ECO:0000313" key="1">
    <source>
        <dbReference type="EMBL" id="CAG2056558.1"/>
    </source>
</evidence>
<name>A0ABN7NPS4_TIMPD</name>
<proteinExistence type="predicted"/>
<gene>
    <name evidence="1" type="ORF">TPAB3V08_LOCUS3548</name>
</gene>
<dbReference type="Proteomes" id="UP001153148">
    <property type="component" value="Unassembled WGS sequence"/>
</dbReference>
<protein>
    <submittedName>
        <fullName evidence="1">Uncharacterized protein</fullName>
    </submittedName>
</protein>
<organism evidence="1 2">
    <name type="scientific">Timema podura</name>
    <name type="common">Walking stick</name>
    <dbReference type="NCBI Taxonomy" id="61482"/>
    <lineage>
        <taxon>Eukaryota</taxon>
        <taxon>Metazoa</taxon>
        <taxon>Ecdysozoa</taxon>
        <taxon>Arthropoda</taxon>
        <taxon>Hexapoda</taxon>
        <taxon>Insecta</taxon>
        <taxon>Pterygota</taxon>
        <taxon>Neoptera</taxon>
        <taxon>Polyneoptera</taxon>
        <taxon>Phasmatodea</taxon>
        <taxon>Timematodea</taxon>
        <taxon>Timematoidea</taxon>
        <taxon>Timematidae</taxon>
        <taxon>Timema</taxon>
    </lineage>
</organism>
<comment type="caution">
    <text evidence="1">The sequence shown here is derived from an EMBL/GenBank/DDBJ whole genome shotgun (WGS) entry which is preliminary data.</text>
</comment>
<reference evidence="1" key="1">
    <citation type="submission" date="2021-03" db="EMBL/GenBank/DDBJ databases">
        <authorList>
            <person name="Tran Van P."/>
        </authorList>
    </citation>
    <scope>NUCLEOTIDE SEQUENCE</scope>
</reference>
<keyword evidence="2" id="KW-1185">Reference proteome</keyword>
<accession>A0ABN7NPS4</accession>
<evidence type="ECO:0000313" key="2">
    <source>
        <dbReference type="Proteomes" id="UP001153148"/>
    </source>
</evidence>
<sequence length="113" mass="13172">MLTLEFLDLFISYSTDRMEIQESGIIHSWVGEYHLPRPVRSAQSPTELYGASLRAECLVWVIVLLPRSVLRMHHGQHRSSTFKYNHDIDFTECSYFNTNVFFSRSISTNEESP</sequence>
<dbReference type="EMBL" id="CAJPIN010004027">
    <property type="protein sequence ID" value="CAG2056558.1"/>
    <property type="molecule type" value="Genomic_DNA"/>
</dbReference>